<evidence type="ECO:0000256" key="3">
    <source>
        <dbReference type="SAM" id="MobiDB-lite"/>
    </source>
</evidence>
<accession>A0A7R9G8U4</accession>
<reference evidence="4" key="1">
    <citation type="submission" date="2020-11" db="EMBL/GenBank/DDBJ databases">
        <authorList>
            <person name="Tran Van P."/>
        </authorList>
    </citation>
    <scope>NUCLEOTIDE SEQUENCE</scope>
</reference>
<dbReference type="InterPro" id="IPR015157">
    <property type="entry name" value="TMA7"/>
</dbReference>
<feature type="compositionally biased region" description="Gly residues" evidence="3">
    <location>
        <begin position="178"/>
        <end position="190"/>
    </location>
</feature>
<evidence type="ECO:0000256" key="2">
    <source>
        <dbReference type="ARBA" id="ARBA00031894"/>
    </source>
</evidence>
<dbReference type="EMBL" id="OA882166">
    <property type="protein sequence ID" value="CAD7273429.1"/>
    <property type="molecule type" value="Genomic_DNA"/>
</dbReference>
<evidence type="ECO:0000313" key="5">
    <source>
        <dbReference type="Proteomes" id="UP000678499"/>
    </source>
</evidence>
<dbReference type="OrthoDB" id="307488at2759"/>
<dbReference type="EMBL" id="CAJPEX010000129">
    <property type="protein sequence ID" value="CAG0913581.1"/>
    <property type="molecule type" value="Genomic_DNA"/>
</dbReference>
<gene>
    <name evidence="4" type="ORF">NMOB1V02_LOCUS1318</name>
</gene>
<dbReference type="Pfam" id="PF07491">
    <property type="entry name" value="PPI_Ypi1"/>
    <property type="match status" value="1"/>
</dbReference>
<evidence type="ECO:0000256" key="1">
    <source>
        <dbReference type="ARBA" id="ARBA00015581"/>
    </source>
</evidence>
<name>A0A7R9G8U4_9CRUS</name>
<dbReference type="PANTHER" id="PTHR28632">
    <property type="entry name" value="TRANSLATION MACHINERY-ASSOCIATED PROTEIN 7"/>
    <property type="match status" value="1"/>
</dbReference>
<sequence length="190" mass="21578">MQQSPVLRLRLHKPKTRKKVCWTTETVDNEHMDKKKSKCKFSRLCSEASKVRNPLVIVPEEPNVADHPANPNAPLRVAPEFRPRVRRLRCEQPPVFLRCPMTPLHSFRPTMKILSDFPVCLDERCASMSGRDGGKKKPLKAPKKDSRDMDDDDLAMKQKQKEEQKKIAEMKEKAAKGPLGGGGIKKSGKK</sequence>
<dbReference type="GO" id="GO:0004865">
    <property type="term" value="F:protein serine/threonine phosphatase inhibitor activity"/>
    <property type="evidence" value="ECO:0007669"/>
    <property type="project" value="InterPro"/>
</dbReference>
<organism evidence="4">
    <name type="scientific">Notodromas monacha</name>
    <dbReference type="NCBI Taxonomy" id="399045"/>
    <lineage>
        <taxon>Eukaryota</taxon>
        <taxon>Metazoa</taxon>
        <taxon>Ecdysozoa</taxon>
        <taxon>Arthropoda</taxon>
        <taxon>Crustacea</taxon>
        <taxon>Oligostraca</taxon>
        <taxon>Ostracoda</taxon>
        <taxon>Podocopa</taxon>
        <taxon>Podocopida</taxon>
        <taxon>Cypridocopina</taxon>
        <taxon>Cypridoidea</taxon>
        <taxon>Cyprididae</taxon>
        <taxon>Notodromas</taxon>
    </lineage>
</organism>
<dbReference type="Proteomes" id="UP000678499">
    <property type="component" value="Unassembled WGS sequence"/>
</dbReference>
<protein>
    <recommendedName>
        <fullName evidence="1">Translation machinery-associated protein 7 homolog</fullName>
    </recommendedName>
    <alternativeName>
        <fullName evidence="2">Coiled-coil domain-containing protein 72 homolog</fullName>
    </alternativeName>
</protein>
<feature type="region of interest" description="Disordered" evidence="3">
    <location>
        <begin position="128"/>
        <end position="190"/>
    </location>
</feature>
<evidence type="ECO:0000313" key="4">
    <source>
        <dbReference type="EMBL" id="CAD7273429.1"/>
    </source>
</evidence>
<dbReference type="InterPro" id="IPR011107">
    <property type="entry name" value="PPI_Ypi1"/>
</dbReference>
<proteinExistence type="predicted"/>
<keyword evidence="5" id="KW-1185">Reference proteome</keyword>
<dbReference type="AlphaFoldDB" id="A0A7R9G8U4"/>
<feature type="compositionally biased region" description="Basic and acidic residues" evidence="3">
    <location>
        <begin position="154"/>
        <end position="175"/>
    </location>
</feature>
<dbReference type="Pfam" id="PF09072">
    <property type="entry name" value="TMA7"/>
    <property type="match status" value="1"/>
</dbReference>